<keyword evidence="6" id="KW-0677">Repeat</keyword>
<dbReference type="InterPro" id="IPR014030">
    <property type="entry name" value="Ketoacyl_synth_N"/>
</dbReference>
<dbReference type="GO" id="GO:0005737">
    <property type="term" value="C:cytoplasm"/>
    <property type="evidence" value="ECO:0007669"/>
    <property type="project" value="TreeGrafter"/>
</dbReference>
<evidence type="ECO:0000256" key="6">
    <source>
        <dbReference type="ARBA" id="ARBA00022737"/>
    </source>
</evidence>
<dbReference type="Pfam" id="PF00109">
    <property type="entry name" value="ketoacyl-synt"/>
    <property type="match status" value="1"/>
</dbReference>
<keyword evidence="12" id="KW-1185">Reference proteome</keyword>
<proteinExistence type="predicted"/>
<dbReference type="InterPro" id="IPR016039">
    <property type="entry name" value="Thiolase-like"/>
</dbReference>
<gene>
    <name evidence="11" type="ORF">CK936_09445</name>
</gene>
<dbReference type="Gene3D" id="3.40.50.720">
    <property type="entry name" value="NAD(P)-binding Rossmann-like Domain"/>
    <property type="match status" value="1"/>
</dbReference>
<evidence type="ECO:0000313" key="12">
    <source>
        <dbReference type="Proteomes" id="UP000218944"/>
    </source>
</evidence>
<dbReference type="CDD" id="cd00833">
    <property type="entry name" value="PKS"/>
    <property type="match status" value="1"/>
</dbReference>
<dbReference type="Pfam" id="PF21089">
    <property type="entry name" value="PKS_DH_N"/>
    <property type="match status" value="1"/>
</dbReference>
<dbReference type="Pfam" id="PF02801">
    <property type="entry name" value="Ketoacyl-synt_C"/>
    <property type="match status" value="1"/>
</dbReference>
<feature type="region of interest" description="N-terminal hotdog fold" evidence="7">
    <location>
        <begin position="652"/>
        <end position="783"/>
    </location>
</feature>
<dbReference type="GO" id="GO:0033068">
    <property type="term" value="P:macrolide biosynthetic process"/>
    <property type="evidence" value="ECO:0007669"/>
    <property type="project" value="UniProtKB-ARBA"/>
</dbReference>
<feature type="region of interest" description="C-terminal hotdog fold" evidence="7">
    <location>
        <begin position="797"/>
        <end position="945"/>
    </location>
</feature>
<feature type="non-terminal residue" evidence="11">
    <location>
        <position position="1388"/>
    </location>
</feature>
<dbReference type="InterPro" id="IPR042104">
    <property type="entry name" value="PKS_dehydratase_sf"/>
</dbReference>
<evidence type="ECO:0000256" key="5">
    <source>
        <dbReference type="ARBA" id="ARBA00022679"/>
    </source>
</evidence>
<dbReference type="GO" id="GO:0006633">
    <property type="term" value="P:fatty acid biosynthetic process"/>
    <property type="evidence" value="ECO:0007669"/>
    <property type="project" value="TreeGrafter"/>
</dbReference>
<dbReference type="Gene3D" id="3.40.47.10">
    <property type="match status" value="1"/>
</dbReference>
<dbReference type="RefSeq" id="WP_143593065.1">
    <property type="nucleotide sequence ID" value="NZ_NSJV01000189.1"/>
</dbReference>
<sequence length="1388" mass="145316">MSTFTTPEGTRGTEGPGNPADAPADTDDIAIIGLALRLPGADTLEELWRHLVAGRSLISEVPAERWSKERYFGDPRRGAEKTSSVWGGFVEDADRFDASFFQISPREAETMDPQQRFALELAWRAVEDAGYRASALAGTRTGVFMGVCHADYAELMEREKAATDAYFPTGTAYSIISNRVSYFFDLQGPSITNDTACSSSLVSVYEAVSALRNGDCSMALAGGVNLCWSPKHFVAFSQASMLSRTGECRAFDQGADGYVRGEGGAVLLLKPLARALADRDPVHAVIKGVATNHGGRTSSLTVTNPAAQASLVEGLYTRAGIRPETVTYIEAHGPGTPVGDPIEIIALKRAFQALHEAQGTRPEPESCGIGSVKTNIGHLEGAAGVAGIAKVIGALAGRKLPATVNFEVRNKLIKLDGSPFHIVRDTQPWAGPPTGADGRPAPRRAGVSSFGFGGTNAHVVLEEHLAEHPGERPAEHPADGSPEPAGPYLVPLSAKTPDRLRAVAELLLGHLRPLGPGDAAAALRPPQDLADIAYTLRAGREPMPARVAFVVSSVPELTEALEAFLSGTLAGAGAHPGATVRAGAALTEDVTALLETAARWARGETAELPEPHHAAGSAGPRRVRLPGYPFARERHWFKTPEADPARGAAALHPLLHRNTSGLAGQRYTSTFTGDEPFLAAHRVGGARVLPAVAYLEMARAAVADATGHTARASDGGLPAVRLREVVWPRPLVAGDAPVDVRVSLTPGAGEAAGELAFEVTTAHDAAPAAVHGRGTAELLPAEEPETLDLGALRAACPTPHAPEDAYAAFQGQGLDYGPAMRALREIHLGEGQLLARIQAPAPGARPDQGHVLPPSVLDAAFQASLVLMAADREQDREPAGPTMPFALERIDVHRPCAAVTWAVVRRRPGGGGAAVFDIDLCDTEGAVDVRLRGLVQRTSTPKAAPRAAAGARVVTATCRWTDAPPAAERETATGTETVHAFLTGKAAARTPGLAGEPGLTLTHLPDITPGRLADGVDTVLGLVLARVQQVLAARPRTPQRFVVLVDDRVPRHFHAPLTGLLATAALENPLVSGRVVRVAGLDTMAPGRIAGVLRAEAADRETLTEVHRTADGTRRAWLPAGLALGAGPEVPPLKEGGVYWVTGGLGGLGRHVARYFARHPGVTVVLSGRSAPGPASEEALAALRAAGVDAHYLPADTGSAEDVARAVRTLTREHGALDGIVHAAGVLRDAYVLRKDAADLPAVLEPKVRGVLNLDAATRALALDFLVVFSSVAGVYGNAGQADYAAANAFLDAFAHHRQALVDAGERTGRTAAVSWPLWADGGMTVDDLTRESMRGQRGWEPLPTEEGLRVLGRVLDDAPAHVVVAYGADATLAHLPTGPARALTGVD</sequence>
<reference evidence="11 12" key="1">
    <citation type="submission" date="2017-08" db="EMBL/GenBank/DDBJ databases">
        <title>Genome sequence of Streptomyces albireticuli NRRL B-1670.</title>
        <authorList>
            <person name="Graham D.E."/>
            <person name="Mahan K.M."/>
            <person name="Klingeman D.M."/>
            <person name="Hettich R.L."/>
            <person name="Parry R.J."/>
            <person name="Spain J.C."/>
        </authorList>
    </citation>
    <scope>NUCLEOTIDE SEQUENCE [LARGE SCALE GENOMIC DNA]</scope>
    <source>
        <strain evidence="11 12">NRRL B-1670</strain>
    </source>
</reference>
<evidence type="ECO:0000256" key="2">
    <source>
        <dbReference type="ARBA" id="ARBA00022450"/>
    </source>
</evidence>
<dbReference type="Pfam" id="PF22336">
    <property type="entry name" value="RhiE-like_linker"/>
    <property type="match status" value="1"/>
</dbReference>
<dbReference type="GO" id="GO:0031177">
    <property type="term" value="F:phosphopantetheine binding"/>
    <property type="evidence" value="ECO:0007669"/>
    <property type="project" value="UniProtKB-ARBA"/>
</dbReference>
<name>A0A2A2DC87_9ACTN</name>
<feature type="domain" description="PKS/mFAS DH" evidence="10">
    <location>
        <begin position="652"/>
        <end position="945"/>
    </location>
</feature>
<dbReference type="SUPFAM" id="SSF51735">
    <property type="entry name" value="NAD(P)-binding Rossmann-fold domains"/>
    <property type="match status" value="1"/>
</dbReference>
<evidence type="ECO:0000256" key="7">
    <source>
        <dbReference type="PROSITE-ProRule" id="PRU01363"/>
    </source>
</evidence>
<dbReference type="InterPro" id="IPR054514">
    <property type="entry name" value="RhiE-like_linker"/>
</dbReference>
<dbReference type="Proteomes" id="UP000218944">
    <property type="component" value="Unassembled WGS sequence"/>
</dbReference>
<dbReference type="Pfam" id="PF08659">
    <property type="entry name" value="KR"/>
    <property type="match status" value="1"/>
</dbReference>
<dbReference type="EMBL" id="NSJV01000189">
    <property type="protein sequence ID" value="PAU49134.1"/>
    <property type="molecule type" value="Genomic_DNA"/>
</dbReference>
<evidence type="ECO:0000256" key="4">
    <source>
        <dbReference type="ARBA" id="ARBA00022553"/>
    </source>
</evidence>
<dbReference type="InterPro" id="IPR049551">
    <property type="entry name" value="PKS_DH_C"/>
</dbReference>
<dbReference type="PROSITE" id="PS52004">
    <property type="entry name" value="KS3_2"/>
    <property type="match status" value="1"/>
</dbReference>
<dbReference type="PROSITE" id="PS52019">
    <property type="entry name" value="PKS_MFAS_DH"/>
    <property type="match status" value="1"/>
</dbReference>
<dbReference type="SUPFAM" id="SSF53901">
    <property type="entry name" value="Thiolase-like"/>
    <property type="match status" value="1"/>
</dbReference>
<feature type="compositionally biased region" description="Low complexity" evidence="8">
    <location>
        <begin position="1"/>
        <end position="10"/>
    </location>
</feature>
<dbReference type="InterPro" id="IPR020841">
    <property type="entry name" value="PKS_Beta-ketoAc_synthase_dom"/>
</dbReference>
<keyword evidence="2" id="KW-0596">Phosphopantetheine</keyword>
<dbReference type="GO" id="GO:0004312">
    <property type="term" value="F:fatty acid synthase activity"/>
    <property type="evidence" value="ECO:0007669"/>
    <property type="project" value="TreeGrafter"/>
</dbReference>
<keyword evidence="3" id="KW-0963">Cytoplasm</keyword>
<feature type="region of interest" description="Disordered" evidence="8">
    <location>
        <begin position="1"/>
        <end position="25"/>
    </location>
</feature>
<comment type="pathway">
    <text evidence="1">Antibiotic biosynthesis.</text>
</comment>
<dbReference type="CDD" id="cd08953">
    <property type="entry name" value="KR_2_SDR_x"/>
    <property type="match status" value="1"/>
</dbReference>
<dbReference type="GO" id="GO:0071770">
    <property type="term" value="P:DIM/DIP cell wall layer assembly"/>
    <property type="evidence" value="ECO:0007669"/>
    <property type="project" value="TreeGrafter"/>
</dbReference>
<evidence type="ECO:0000256" key="8">
    <source>
        <dbReference type="SAM" id="MobiDB-lite"/>
    </source>
</evidence>
<dbReference type="InterPro" id="IPR049552">
    <property type="entry name" value="PKS_DH_N"/>
</dbReference>
<feature type="active site" description="Proton donor; for dehydratase activity" evidence="7">
    <location>
        <position position="858"/>
    </location>
</feature>
<evidence type="ECO:0000256" key="3">
    <source>
        <dbReference type="ARBA" id="ARBA00022490"/>
    </source>
</evidence>
<keyword evidence="4" id="KW-0597">Phosphoprotein</keyword>
<dbReference type="InterPro" id="IPR013968">
    <property type="entry name" value="PKS_KR"/>
</dbReference>
<dbReference type="Gene3D" id="3.10.129.110">
    <property type="entry name" value="Polyketide synthase dehydratase"/>
    <property type="match status" value="1"/>
</dbReference>
<dbReference type="InterPro" id="IPR049900">
    <property type="entry name" value="PKS_mFAS_DH"/>
</dbReference>
<protein>
    <submittedName>
        <fullName evidence="11">Polyketide synthase</fullName>
    </submittedName>
</protein>
<feature type="compositionally biased region" description="Low complexity" evidence="8">
    <location>
        <begin position="16"/>
        <end position="25"/>
    </location>
</feature>
<keyword evidence="5" id="KW-0808">Transferase</keyword>
<dbReference type="InterPro" id="IPR020807">
    <property type="entry name" value="PKS_DH"/>
</dbReference>
<dbReference type="InterPro" id="IPR050091">
    <property type="entry name" value="PKS_NRPS_Biosynth_Enz"/>
</dbReference>
<dbReference type="SMART" id="SM00825">
    <property type="entry name" value="PKS_KS"/>
    <property type="match status" value="1"/>
</dbReference>
<feature type="region of interest" description="Disordered" evidence="8">
    <location>
        <begin position="424"/>
        <end position="445"/>
    </location>
</feature>
<comment type="caution">
    <text evidence="11">The sequence shown here is derived from an EMBL/GenBank/DDBJ whole genome shotgun (WGS) entry which is preliminary data.</text>
</comment>
<feature type="domain" description="Ketosynthase family 3 (KS3)" evidence="9">
    <location>
        <begin position="26"/>
        <end position="463"/>
    </location>
</feature>
<feature type="active site" description="Proton acceptor; for dehydratase activity" evidence="7">
    <location>
        <position position="681"/>
    </location>
</feature>
<dbReference type="InterPro" id="IPR014031">
    <property type="entry name" value="Ketoacyl_synth_C"/>
</dbReference>
<evidence type="ECO:0000259" key="9">
    <source>
        <dbReference type="PROSITE" id="PS52004"/>
    </source>
</evidence>
<dbReference type="InterPro" id="IPR036291">
    <property type="entry name" value="NAD(P)-bd_dom_sf"/>
</dbReference>
<dbReference type="SMART" id="SM00826">
    <property type="entry name" value="PKS_DH"/>
    <property type="match status" value="1"/>
</dbReference>
<evidence type="ECO:0000259" key="10">
    <source>
        <dbReference type="PROSITE" id="PS52019"/>
    </source>
</evidence>
<dbReference type="GO" id="GO:0005886">
    <property type="term" value="C:plasma membrane"/>
    <property type="evidence" value="ECO:0007669"/>
    <property type="project" value="TreeGrafter"/>
</dbReference>
<dbReference type="InterPro" id="IPR057326">
    <property type="entry name" value="KR_dom"/>
</dbReference>
<dbReference type="PANTHER" id="PTHR43775:SF37">
    <property type="entry name" value="SI:DKEY-61P9.11"/>
    <property type="match status" value="1"/>
</dbReference>
<dbReference type="FunFam" id="3.40.47.10:FF:000019">
    <property type="entry name" value="Polyketide synthase type I"/>
    <property type="match status" value="1"/>
</dbReference>
<dbReference type="SMART" id="SM00822">
    <property type="entry name" value="PKS_KR"/>
    <property type="match status" value="1"/>
</dbReference>
<evidence type="ECO:0000256" key="1">
    <source>
        <dbReference type="ARBA" id="ARBA00004792"/>
    </source>
</evidence>
<evidence type="ECO:0000313" key="11">
    <source>
        <dbReference type="EMBL" id="PAU49134.1"/>
    </source>
</evidence>
<dbReference type="Pfam" id="PF14765">
    <property type="entry name" value="PS-DH"/>
    <property type="match status" value="1"/>
</dbReference>
<dbReference type="PANTHER" id="PTHR43775">
    <property type="entry name" value="FATTY ACID SYNTHASE"/>
    <property type="match status" value="1"/>
</dbReference>
<accession>A0A2A2DC87</accession>
<dbReference type="Gene3D" id="1.10.1240.100">
    <property type="match status" value="1"/>
</dbReference>
<organism evidence="11 12">
    <name type="scientific">Streptomyces albireticuli</name>
    <dbReference type="NCBI Taxonomy" id="1940"/>
    <lineage>
        <taxon>Bacteria</taxon>
        <taxon>Bacillati</taxon>
        <taxon>Actinomycetota</taxon>
        <taxon>Actinomycetes</taxon>
        <taxon>Kitasatosporales</taxon>
        <taxon>Streptomycetaceae</taxon>
        <taxon>Streptomyces</taxon>
    </lineage>
</organism>